<proteinExistence type="predicted"/>
<accession>A0A934VAI9</accession>
<gene>
    <name evidence="1" type="ORF">JIN84_04750</name>
</gene>
<evidence type="ECO:0000313" key="1">
    <source>
        <dbReference type="EMBL" id="MBK1814911.1"/>
    </source>
</evidence>
<evidence type="ECO:0000313" key="2">
    <source>
        <dbReference type="Proteomes" id="UP000600139"/>
    </source>
</evidence>
<dbReference type="EMBL" id="JAENIK010000004">
    <property type="protein sequence ID" value="MBK1814911.1"/>
    <property type="molecule type" value="Genomic_DNA"/>
</dbReference>
<protein>
    <submittedName>
        <fullName evidence="1">Mitochondrial fission ELM1 family protein</fullName>
    </submittedName>
</protein>
<comment type="caution">
    <text evidence="1">The sequence shown here is derived from an EMBL/GenBank/DDBJ whole genome shotgun (WGS) entry which is preliminary data.</text>
</comment>
<name>A0A934VAI9_9BACT</name>
<reference evidence="1" key="1">
    <citation type="submission" date="2021-01" db="EMBL/GenBank/DDBJ databases">
        <title>Modified the classification status of verrucomicrobia.</title>
        <authorList>
            <person name="Feng X."/>
        </authorList>
    </citation>
    <scope>NUCLEOTIDE SEQUENCE</scope>
    <source>
        <strain evidence="1">JCM 18052</strain>
    </source>
</reference>
<dbReference type="Proteomes" id="UP000600139">
    <property type="component" value="Unassembled WGS sequence"/>
</dbReference>
<sequence>MKRVVWIISEGSPGHVSQSVGLAEGLARLVPVEIRQFECRPRIHGFTRHLIRLFRMGKSGKPLSAAMVHGALGLEPIPSAEPAPDLIISSGGKSVFVARTLAARYGAPFVFLGERKPYPASWFHTVFTPSQEETSPVDVAIELIPTKITRDSVALAAREWDERPAGPVWAMLVGGASSSHRYTAGDWLALAEGINTWSRRDGIRWLITTSPRTGSETEALLREAIEPSAIAKAIWWAEKPEKNLAAILGTAEGICTTQDSVTMVSEAVATGKPVVSLRPSLTTFAGTSFLPGYFARLEKEGRTVRAELSRFAALNVAGHVFIPRVEPIQTELAKILIRRLGLF</sequence>
<dbReference type="SUPFAM" id="SSF53756">
    <property type="entry name" value="UDP-Glycosyltransferase/glycogen phosphorylase"/>
    <property type="match status" value="1"/>
</dbReference>
<dbReference type="RefSeq" id="WP_200349859.1">
    <property type="nucleotide sequence ID" value="NZ_BAABHZ010000010.1"/>
</dbReference>
<organism evidence="1 2">
    <name type="scientific">Luteolibacter yonseiensis</name>
    <dbReference type="NCBI Taxonomy" id="1144680"/>
    <lineage>
        <taxon>Bacteria</taxon>
        <taxon>Pseudomonadati</taxon>
        <taxon>Verrucomicrobiota</taxon>
        <taxon>Verrucomicrobiia</taxon>
        <taxon>Verrucomicrobiales</taxon>
        <taxon>Verrucomicrobiaceae</taxon>
        <taxon>Luteolibacter</taxon>
    </lineage>
</organism>
<dbReference type="Pfam" id="PF06258">
    <property type="entry name" value="Mito_fiss_Elm1"/>
    <property type="match status" value="1"/>
</dbReference>
<keyword evidence="2" id="KW-1185">Reference proteome</keyword>
<dbReference type="InterPro" id="IPR009367">
    <property type="entry name" value="Elm1-like"/>
</dbReference>
<dbReference type="AlphaFoldDB" id="A0A934VAI9"/>